<dbReference type="EMBL" id="JAWSTH010000041">
    <property type="protein sequence ID" value="MDW5595849.1"/>
    <property type="molecule type" value="Genomic_DNA"/>
</dbReference>
<evidence type="ECO:0000256" key="1">
    <source>
        <dbReference type="ARBA" id="ARBA00006484"/>
    </source>
</evidence>
<keyword evidence="4" id="KW-1185">Reference proteome</keyword>
<dbReference type="Proteomes" id="UP001284601">
    <property type="component" value="Unassembled WGS sequence"/>
</dbReference>
<dbReference type="InterPro" id="IPR057326">
    <property type="entry name" value="KR_dom"/>
</dbReference>
<dbReference type="SMART" id="SM00822">
    <property type="entry name" value="PKS_KR"/>
    <property type="match status" value="1"/>
</dbReference>
<protein>
    <submittedName>
        <fullName evidence="3">3-oxoacyl-ACP reductase FabG</fullName>
        <ecNumber evidence="3">1.1.1.100</ecNumber>
    </submittedName>
</protein>
<comment type="similarity">
    <text evidence="1">Belongs to the short-chain dehydrogenases/reductases (SDR) family.</text>
</comment>
<dbReference type="InterPro" id="IPR020904">
    <property type="entry name" value="Sc_DH/Rdtase_CS"/>
</dbReference>
<dbReference type="Pfam" id="PF13561">
    <property type="entry name" value="adh_short_C2"/>
    <property type="match status" value="1"/>
</dbReference>
<proteinExistence type="inferred from homology"/>
<evidence type="ECO:0000313" key="4">
    <source>
        <dbReference type="Proteomes" id="UP001284601"/>
    </source>
</evidence>
<name>A0ABU4HUX4_9ACTN</name>
<feature type="domain" description="Ketoreductase" evidence="2">
    <location>
        <begin position="8"/>
        <end position="186"/>
    </location>
</feature>
<dbReference type="SUPFAM" id="SSF51735">
    <property type="entry name" value="NAD(P)-binding Rossmann-fold domains"/>
    <property type="match status" value="1"/>
</dbReference>
<accession>A0ABU4HUX4</accession>
<organism evidence="3 4">
    <name type="scientific">Conexibacter stalactiti</name>
    <dbReference type="NCBI Taxonomy" id="1940611"/>
    <lineage>
        <taxon>Bacteria</taxon>
        <taxon>Bacillati</taxon>
        <taxon>Actinomycetota</taxon>
        <taxon>Thermoleophilia</taxon>
        <taxon>Solirubrobacterales</taxon>
        <taxon>Conexibacteraceae</taxon>
        <taxon>Conexibacter</taxon>
    </lineage>
</organism>
<dbReference type="PANTHER" id="PTHR42760">
    <property type="entry name" value="SHORT-CHAIN DEHYDROGENASES/REDUCTASES FAMILY MEMBER"/>
    <property type="match status" value="1"/>
</dbReference>
<dbReference type="NCBIfam" id="NF009466">
    <property type="entry name" value="PRK12826.1-2"/>
    <property type="match status" value="1"/>
</dbReference>
<comment type="caution">
    <text evidence="3">The sequence shown here is derived from an EMBL/GenBank/DDBJ whole genome shotgun (WGS) entry which is preliminary data.</text>
</comment>
<dbReference type="GO" id="GO:0004316">
    <property type="term" value="F:3-oxoacyl-[acyl-carrier-protein] reductase (NADPH) activity"/>
    <property type="evidence" value="ECO:0007669"/>
    <property type="project" value="UniProtKB-EC"/>
</dbReference>
<gene>
    <name evidence="3" type="primary">fabG</name>
    <name evidence="3" type="ORF">R7226_15985</name>
</gene>
<evidence type="ECO:0000259" key="2">
    <source>
        <dbReference type="SMART" id="SM00822"/>
    </source>
</evidence>
<dbReference type="PROSITE" id="PS00061">
    <property type="entry name" value="ADH_SHORT"/>
    <property type="match status" value="1"/>
</dbReference>
<sequence>MSQRFSGQVAVVTGAAGGIGAAVAQRLADEGATVAVLDRDEAGAGATADRIEAGGGAAVAYAVDVSVAEEVDRAIGDVAARNGRLDVLVNNAGVTRDNLLFKMSDDEWDSVIDVNLKSVFLCARAAQRVMVPAKSGKIVSLSSRSALGNRGQANYAAAKAGIQGLTATLAQELGPFGINANAVAPGFVATEMTDLTARRQGMEPEEFQARVAQAIPLRRVAFPADIAAVVAFLASEDARHVTGQTLYVTGGQR</sequence>
<dbReference type="Gene3D" id="3.40.50.720">
    <property type="entry name" value="NAD(P)-binding Rossmann-like Domain"/>
    <property type="match status" value="1"/>
</dbReference>
<dbReference type="PRINTS" id="PR00081">
    <property type="entry name" value="GDHRDH"/>
</dbReference>
<dbReference type="InterPro" id="IPR002347">
    <property type="entry name" value="SDR_fam"/>
</dbReference>
<dbReference type="RefSeq" id="WP_318598193.1">
    <property type="nucleotide sequence ID" value="NZ_JAWSTH010000041.1"/>
</dbReference>
<keyword evidence="3" id="KW-0560">Oxidoreductase</keyword>
<dbReference type="InterPro" id="IPR036291">
    <property type="entry name" value="NAD(P)-bd_dom_sf"/>
</dbReference>
<evidence type="ECO:0000313" key="3">
    <source>
        <dbReference type="EMBL" id="MDW5595849.1"/>
    </source>
</evidence>
<dbReference type="EC" id="1.1.1.100" evidence="3"/>
<dbReference type="PANTHER" id="PTHR42760:SF40">
    <property type="entry name" value="3-OXOACYL-[ACYL-CARRIER-PROTEIN] REDUCTASE, CHLOROPLASTIC"/>
    <property type="match status" value="1"/>
</dbReference>
<reference evidence="4" key="1">
    <citation type="submission" date="2023-07" db="EMBL/GenBank/DDBJ databases">
        <title>Conexibacter stalactiti sp. nov., isolated from stalactites in a lava cave and emended description of the genus Conexibacter.</title>
        <authorList>
            <person name="Lee S.D."/>
        </authorList>
    </citation>
    <scope>NUCLEOTIDE SEQUENCE [LARGE SCALE GENOMIC DNA]</scope>
    <source>
        <strain evidence="4">KCTC 39840</strain>
    </source>
</reference>
<dbReference type="PRINTS" id="PR00080">
    <property type="entry name" value="SDRFAMILY"/>
</dbReference>